<dbReference type="PANTHER" id="PTHR43477">
    <property type="entry name" value="DIHYDROANTICAPSIN 7-DEHYDROGENASE"/>
    <property type="match status" value="1"/>
</dbReference>
<dbReference type="PRINTS" id="PR00081">
    <property type="entry name" value="GDHRDH"/>
</dbReference>
<dbReference type="GO" id="GO:0016491">
    <property type="term" value="F:oxidoreductase activity"/>
    <property type="evidence" value="ECO:0007669"/>
    <property type="project" value="UniProtKB-KW"/>
</dbReference>
<dbReference type="Proteomes" id="UP000548476">
    <property type="component" value="Unassembled WGS sequence"/>
</dbReference>
<dbReference type="Pfam" id="PF13561">
    <property type="entry name" value="adh_short_C2"/>
    <property type="match status" value="1"/>
</dbReference>
<comment type="similarity">
    <text evidence="1">Belongs to the short-chain dehydrogenases/reductases (SDR) family.</text>
</comment>
<evidence type="ECO:0000256" key="2">
    <source>
        <dbReference type="ARBA" id="ARBA00023002"/>
    </source>
</evidence>
<sequence>MSLSGKRIVITGGATGIGRAIAGLAVERGAAVVVTGRTEATLKAAVTEIGPGADYRVLDVTDAEAVERVLASVGPFDHLVTGAAEIVAGPFTELPETDARSLFETKFWGQYRAAKAAVPHIAPDGSILFFSGYLYRKAEAGFSGFAAVNGAVEGLVKALAIELAPLRVNAISPGQIDVYEGRMDPDAHARFRADVAAQIPAGRPGTAAEAAHAALFLLENTFTTGTTLDVDGGR</sequence>
<dbReference type="EMBL" id="JACHGT010000006">
    <property type="protein sequence ID" value="MBB6035123.1"/>
    <property type="molecule type" value="Genomic_DNA"/>
</dbReference>
<organism evidence="3 4">
    <name type="scientific">Phytomonospora endophytica</name>
    <dbReference type="NCBI Taxonomy" id="714109"/>
    <lineage>
        <taxon>Bacteria</taxon>
        <taxon>Bacillati</taxon>
        <taxon>Actinomycetota</taxon>
        <taxon>Actinomycetes</taxon>
        <taxon>Micromonosporales</taxon>
        <taxon>Micromonosporaceae</taxon>
        <taxon>Phytomonospora</taxon>
    </lineage>
</organism>
<dbReference type="RefSeq" id="WP_184787994.1">
    <property type="nucleotide sequence ID" value="NZ_BONT01000007.1"/>
</dbReference>
<reference evidence="3 4" key="1">
    <citation type="submission" date="2020-08" db="EMBL/GenBank/DDBJ databases">
        <title>Genomic Encyclopedia of Type Strains, Phase IV (KMG-IV): sequencing the most valuable type-strain genomes for metagenomic binning, comparative biology and taxonomic classification.</title>
        <authorList>
            <person name="Goeker M."/>
        </authorList>
    </citation>
    <scope>NUCLEOTIDE SEQUENCE [LARGE SCALE GENOMIC DNA]</scope>
    <source>
        <strain evidence="3 4">YIM 65646</strain>
    </source>
</reference>
<dbReference type="Gene3D" id="3.40.50.720">
    <property type="entry name" value="NAD(P)-binding Rossmann-like Domain"/>
    <property type="match status" value="1"/>
</dbReference>
<proteinExistence type="inferred from homology"/>
<evidence type="ECO:0000313" key="4">
    <source>
        <dbReference type="Proteomes" id="UP000548476"/>
    </source>
</evidence>
<name>A0A841FJK1_9ACTN</name>
<evidence type="ECO:0000256" key="1">
    <source>
        <dbReference type="ARBA" id="ARBA00006484"/>
    </source>
</evidence>
<dbReference type="SUPFAM" id="SSF51735">
    <property type="entry name" value="NAD(P)-binding Rossmann-fold domains"/>
    <property type="match status" value="1"/>
</dbReference>
<dbReference type="InterPro" id="IPR002347">
    <property type="entry name" value="SDR_fam"/>
</dbReference>
<accession>A0A841FJK1</accession>
<evidence type="ECO:0000313" key="3">
    <source>
        <dbReference type="EMBL" id="MBB6035123.1"/>
    </source>
</evidence>
<comment type="caution">
    <text evidence="3">The sequence shown here is derived from an EMBL/GenBank/DDBJ whole genome shotgun (WGS) entry which is preliminary data.</text>
</comment>
<keyword evidence="4" id="KW-1185">Reference proteome</keyword>
<dbReference type="InterPro" id="IPR051122">
    <property type="entry name" value="SDR_DHRS6-like"/>
</dbReference>
<dbReference type="PANTHER" id="PTHR43477:SF1">
    <property type="entry name" value="DIHYDROANTICAPSIN 7-DEHYDROGENASE"/>
    <property type="match status" value="1"/>
</dbReference>
<gene>
    <name evidence="3" type="ORF">HNR73_002980</name>
</gene>
<dbReference type="InterPro" id="IPR036291">
    <property type="entry name" value="NAD(P)-bd_dom_sf"/>
</dbReference>
<dbReference type="CDD" id="cd05233">
    <property type="entry name" value="SDR_c"/>
    <property type="match status" value="1"/>
</dbReference>
<keyword evidence="2" id="KW-0560">Oxidoreductase</keyword>
<dbReference type="AlphaFoldDB" id="A0A841FJK1"/>
<protein>
    <submittedName>
        <fullName evidence="3">NAD(P)-dependent dehydrogenase (Short-subunit alcohol dehydrogenase family)</fullName>
    </submittedName>
</protein>